<dbReference type="GO" id="GO:0008270">
    <property type="term" value="F:zinc ion binding"/>
    <property type="evidence" value="ECO:0007669"/>
    <property type="project" value="TreeGrafter"/>
</dbReference>
<evidence type="ECO:0000256" key="8">
    <source>
        <dbReference type="SAM" id="MobiDB-lite"/>
    </source>
</evidence>
<evidence type="ECO:0000256" key="4">
    <source>
        <dbReference type="ARBA" id="ARBA00005975"/>
    </source>
</evidence>
<evidence type="ECO:0000313" key="12">
    <source>
        <dbReference type="Proteomes" id="UP001461498"/>
    </source>
</evidence>
<protein>
    <recommendedName>
        <fullName evidence="10">LITAF domain-containing protein</fullName>
    </recommendedName>
</protein>
<dbReference type="SMART" id="SM00714">
    <property type="entry name" value="LITAF"/>
    <property type="match status" value="1"/>
</dbReference>
<evidence type="ECO:0000256" key="1">
    <source>
        <dbReference type="ARBA" id="ARBA00004414"/>
    </source>
</evidence>
<proteinExistence type="inferred from homology"/>
<dbReference type="GO" id="GO:0005765">
    <property type="term" value="C:lysosomal membrane"/>
    <property type="evidence" value="ECO:0007669"/>
    <property type="project" value="UniProtKB-SubCell"/>
</dbReference>
<evidence type="ECO:0000259" key="10">
    <source>
        <dbReference type="PROSITE" id="PS51837"/>
    </source>
</evidence>
<evidence type="ECO:0000256" key="6">
    <source>
        <dbReference type="ARBA" id="ARBA00022833"/>
    </source>
</evidence>
<feature type="domain" description="LITAF" evidence="10">
    <location>
        <begin position="67"/>
        <end position="156"/>
    </location>
</feature>
<keyword evidence="9" id="KW-0812">Transmembrane</keyword>
<dbReference type="AlphaFoldDB" id="A0AAW1CQB2"/>
<gene>
    <name evidence="11" type="ORF">O3M35_002852</name>
</gene>
<dbReference type="InterPro" id="IPR037519">
    <property type="entry name" value="LITAF_fam"/>
</dbReference>
<dbReference type="PROSITE" id="PS51837">
    <property type="entry name" value="LITAF"/>
    <property type="match status" value="1"/>
</dbReference>
<dbReference type="Proteomes" id="UP001461498">
    <property type="component" value="Unassembled WGS sequence"/>
</dbReference>
<keyword evidence="6" id="KW-0862">Zinc</keyword>
<evidence type="ECO:0000256" key="2">
    <source>
        <dbReference type="ARBA" id="ARBA00004481"/>
    </source>
</evidence>
<keyword evidence="12" id="KW-1185">Reference proteome</keyword>
<evidence type="ECO:0000313" key="11">
    <source>
        <dbReference type="EMBL" id="KAK9499913.1"/>
    </source>
</evidence>
<sequence length="157" mass="16624">MNKNDDINTNFGAPPINVTPTAPPSYDEAVGGNYVQTNTAGPPYPSPVSSSYVQSTPPPSYPVQNTTPVAIVAPRPMAGLLPVGPKALKTVCPSCHKNIVTRTKTKNCAMKYVCCLLMLASVVCALCSCLPFCMCGPVRVEHFCPACNAYLGTYVHS</sequence>
<comment type="caution">
    <text evidence="11">The sequence shown here is derived from an EMBL/GenBank/DDBJ whole genome shotgun (WGS) entry which is preliminary data.</text>
</comment>
<evidence type="ECO:0000256" key="3">
    <source>
        <dbReference type="ARBA" id="ARBA00004630"/>
    </source>
</evidence>
<comment type="subcellular location">
    <subcellularLocation>
        <location evidence="2">Endosome membrane</location>
        <topology evidence="2">Peripheral membrane protein</topology>
    </subcellularLocation>
    <subcellularLocation>
        <location evidence="1">Late endosome membrane</location>
    </subcellularLocation>
    <subcellularLocation>
        <location evidence="3">Lysosome membrane</location>
        <topology evidence="3">Peripheral membrane protein</topology>
        <orientation evidence="3">Cytoplasmic side</orientation>
    </subcellularLocation>
</comment>
<feature type="region of interest" description="Disordered" evidence="8">
    <location>
        <begin position="1"/>
        <end position="32"/>
    </location>
</feature>
<dbReference type="PANTHER" id="PTHR23292">
    <property type="entry name" value="LIPOPOLYSACCHARIDE-INDUCED TUMOR NECROSIS FACTOR-ALPHA FACTOR"/>
    <property type="match status" value="1"/>
</dbReference>
<comment type="similarity">
    <text evidence="4">Belongs to the CDIP1/LITAF family.</text>
</comment>
<accession>A0AAW1CQB2</accession>
<organism evidence="11 12">
    <name type="scientific">Rhynocoris fuscipes</name>
    <dbReference type="NCBI Taxonomy" id="488301"/>
    <lineage>
        <taxon>Eukaryota</taxon>
        <taxon>Metazoa</taxon>
        <taxon>Ecdysozoa</taxon>
        <taxon>Arthropoda</taxon>
        <taxon>Hexapoda</taxon>
        <taxon>Insecta</taxon>
        <taxon>Pterygota</taxon>
        <taxon>Neoptera</taxon>
        <taxon>Paraneoptera</taxon>
        <taxon>Hemiptera</taxon>
        <taxon>Heteroptera</taxon>
        <taxon>Panheteroptera</taxon>
        <taxon>Cimicomorpha</taxon>
        <taxon>Reduviidae</taxon>
        <taxon>Harpactorinae</taxon>
        <taxon>Harpactorini</taxon>
        <taxon>Rhynocoris</taxon>
    </lineage>
</organism>
<dbReference type="EMBL" id="JAPXFL010000011">
    <property type="protein sequence ID" value="KAK9499913.1"/>
    <property type="molecule type" value="Genomic_DNA"/>
</dbReference>
<dbReference type="Pfam" id="PF10601">
    <property type="entry name" value="zf-LITAF-like"/>
    <property type="match status" value="1"/>
</dbReference>
<feature type="transmembrane region" description="Helical" evidence="9">
    <location>
        <begin position="112"/>
        <end position="134"/>
    </location>
</feature>
<dbReference type="InterPro" id="IPR006629">
    <property type="entry name" value="LITAF"/>
</dbReference>
<name>A0AAW1CQB2_9HEMI</name>
<keyword evidence="5" id="KW-0479">Metal-binding</keyword>
<dbReference type="GO" id="GO:0031902">
    <property type="term" value="C:late endosome membrane"/>
    <property type="evidence" value="ECO:0007669"/>
    <property type="project" value="UniProtKB-SubCell"/>
</dbReference>
<evidence type="ECO:0000256" key="5">
    <source>
        <dbReference type="ARBA" id="ARBA00022723"/>
    </source>
</evidence>
<evidence type="ECO:0000256" key="9">
    <source>
        <dbReference type="SAM" id="Phobius"/>
    </source>
</evidence>
<keyword evidence="7 9" id="KW-0472">Membrane</keyword>
<dbReference type="PANTHER" id="PTHR23292:SF14">
    <property type="entry name" value="FI16615P1-RELATED"/>
    <property type="match status" value="1"/>
</dbReference>
<keyword evidence="9" id="KW-1133">Transmembrane helix</keyword>
<reference evidence="11 12" key="1">
    <citation type="submission" date="2022-12" db="EMBL/GenBank/DDBJ databases">
        <title>Chromosome-level genome assembly of true bugs.</title>
        <authorList>
            <person name="Ma L."/>
            <person name="Li H."/>
        </authorList>
    </citation>
    <scope>NUCLEOTIDE SEQUENCE [LARGE SCALE GENOMIC DNA]</scope>
    <source>
        <strain evidence="11">Lab_2022b</strain>
    </source>
</reference>
<evidence type="ECO:0000256" key="7">
    <source>
        <dbReference type="ARBA" id="ARBA00023136"/>
    </source>
</evidence>